<evidence type="ECO:0000313" key="1">
    <source>
        <dbReference type="EMBL" id="JAD20344.1"/>
    </source>
</evidence>
<name>A0A0A8Y3G4_ARUDO</name>
<organism evidence="1">
    <name type="scientific">Arundo donax</name>
    <name type="common">Giant reed</name>
    <name type="synonym">Donax arundinaceus</name>
    <dbReference type="NCBI Taxonomy" id="35708"/>
    <lineage>
        <taxon>Eukaryota</taxon>
        <taxon>Viridiplantae</taxon>
        <taxon>Streptophyta</taxon>
        <taxon>Embryophyta</taxon>
        <taxon>Tracheophyta</taxon>
        <taxon>Spermatophyta</taxon>
        <taxon>Magnoliopsida</taxon>
        <taxon>Liliopsida</taxon>
        <taxon>Poales</taxon>
        <taxon>Poaceae</taxon>
        <taxon>PACMAD clade</taxon>
        <taxon>Arundinoideae</taxon>
        <taxon>Arundineae</taxon>
        <taxon>Arundo</taxon>
    </lineage>
</organism>
<reference evidence="1" key="2">
    <citation type="journal article" date="2015" name="Data Brief">
        <title>Shoot transcriptome of the giant reed, Arundo donax.</title>
        <authorList>
            <person name="Barrero R.A."/>
            <person name="Guerrero F.D."/>
            <person name="Moolhuijzen P."/>
            <person name="Goolsby J.A."/>
            <person name="Tidwell J."/>
            <person name="Bellgard S.E."/>
            <person name="Bellgard M.I."/>
        </authorList>
    </citation>
    <scope>NUCLEOTIDE SEQUENCE</scope>
    <source>
        <tissue evidence="1">Shoot tissue taken approximately 20 cm above the soil surface</tissue>
    </source>
</reference>
<sequence>MGTSTSKQQPRSLTTFLWLICESIIISCTNSFF</sequence>
<dbReference type="EMBL" id="GBRH01277551">
    <property type="protein sequence ID" value="JAD20344.1"/>
    <property type="molecule type" value="Transcribed_RNA"/>
</dbReference>
<dbReference type="AlphaFoldDB" id="A0A0A8Y3G4"/>
<protein>
    <submittedName>
        <fullName evidence="1">Uncharacterized protein</fullName>
    </submittedName>
</protein>
<proteinExistence type="predicted"/>
<accession>A0A0A8Y3G4</accession>
<reference evidence="1" key="1">
    <citation type="submission" date="2014-09" db="EMBL/GenBank/DDBJ databases">
        <authorList>
            <person name="Magalhaes I.L.F."/>
            <person name="Oliveira U."/>
            <person name="Santos F.R."/>
            <person name="Vidigal T.H.D.A."/>
            <person name="Brescovit A.D."/>
            <person name="Santos A.J."/>
        </authorList>
    </citation>
    <scope>NUCLEOTIDE SEQUENCE</scope>
    <source>
        <tissue evidence="1">Shoot tissue taken approximately 20 cm above the soil surface</tissue>
    </source>
</reference>